<gene>
    <name evidence="1" type="ORF">DCMF_00485</name>
</gene>
<accession>A0A3G1KM40</accession>
<proteinExistence type="predicted"/>
<evidence type="ECO:0000313" key="1">
    <source>
        <dbReference type="EMBL" id="ATW23474.1"/>
    </source>
</evidence>
<dbReference type="Proteomes" id="UP000323521">
    <property type="component" value="Chromosome"/>
</dbReference>
<keyword evidence="2" id="KW-1185">Reference proteome</keyword>
<name>A0A3G1KM40_FORW1</name>
<sequence length="345" mass="39243">MSYFTDNSNHKTLYAQTRKFVEANIAVHSNCTELIYPDMYMDPEVQKRQPEKWRSVNGLGVSQIVDPAGKPDAVLYVLNESGPNSDLRLLYHENEYVIAGPLLELEKNPPDRRYTVYGCGGLLTKIMVTTLEDHHGICSLHATSMYSEKDNHLLLAIGGPGAGKTILLLEACLRKGYKVLTTEYTHFKTAGDSIIFYKGSLFDNVRVGNLIYDFPEYEAIWGKEIITDTKNVWDTKVALDFQPLQVEENKIINPEVTIVFPKIESQRTSADIQTISSYQTLFQFFLNAGEQINRPRLLYGRLPFSSFDSKNRGMRRLKLVQDFLDQVNLRAVKTIFAGVKNSWPL</sequence>
<protein>
    <submittedName>
        <fullName evidence="1">Uncharacterized protein</fullName>
    </submittedName>
</protein>
<dbReference type="OrthoDB" id="9815497at2"/>
<dbReference type="RefSeq" id="WP_148132615.1">
    <property type="nucleotide sequence ID" value="NZ_CP017634.1"/>
</dbReference>
<dbReference type="EMBL" id="CP017634">
    <property type="protein sequence ID" value="ATW23474.1"/>
    <property type="molecule type" value="Genomic_DNA"/>
</dbReference>
<organism evidence="1 2">
    <name type="scientific">Formimonas warabiya</name>
    <dbReference type="NCBI Taxonomy" id="1761012"/>
    <lineage>
        <taxon>Bacteria</taxon>
        <taxon>Bacillati</taxon>
        <taxon>Bacillota</taxon>
        <taxon>Clostridia</taxon>
        <taxon>Eubacteriales</taxon>
        <taxon>Peptococcaceae</taxon>
        <taxon>Candidatus Formimonas</taxon>
    </lineage>
</organism>
<dbReference type="AlphaFoldDB" id="A0A3G1KM40"/>
<evidence type="ECO:0000313" key="2">
    <source>
        <dbReference type="Proteomes" id="UP000323521"/>
    </source>
</evidence>
<reference evidence="1 2" key="1">
    <citation type="submission" date="2016-10" db="EMBL/GenBank/DDBJ databases">
        <title>Complete Genome Sequence of Peptococcaceae strain DCMF.</title>
        <authorList>
            <person name="Edwards R.J."/>
            <person name="Holland S.I."/>
            <person name="Deshpande N.P."/>
            <person name="Wong Y.K."/>
            <person name="Ertan H."/>
            <person name="Manefield M."/>
            <person name="Russell T.L."/>
            <person name="Lee M.J."/>
        </authorList>
    </citation>
    <scope>NUCLEOTIDE SEQUENCE [LARGE SCALE GENOMIC DNA]</scope>
    <source>
        <strain evidence="1 2">DCMF</strain>
    </source>
</reference>
<dbReference type="KEGG" id="fwa:DCMF_00485"/>